<keyword evidence="5" id="KW-0720">Serine protease</keyword>
<feature type="domain" description="Peptidase S1A alpha-lytic prodomain" evidence="9">
    <location>
        <begin position="16"/>
        <end position="67"/>
    </location>
</feature>
<evidence type="ECO:0000313" key="10">
    <source>
        <dbReference type="EMBL" id="MFC4135809.1"/>
    </source>
</evidence>
<dbReference type="Proteomes" id="UP001595816">
    <property type="component" value="Unassembled WGS sequence"/>
</dbReference>
<gene>
    <name evidence="10" type="ORF">ACFOZ4_34800</name>
</gene>
<dbReference type="PRINTS" id="PR00861">
    <property type="entry name" value="ALYTICPTASE"/>
</dbReference>
<dbReference type="RefSeq" id="WP_253763220.1">
    <property type="nucleotide sequence ID" value="NZ_JAMZDZ010000001.1"/>
</dbReference>
<keyword evidence="11" id="KW-1185">Reference proteome</keyword>
<dbReference type="InterPro" id="IPR004236">
    <property type="entry name" value="Pept_S1_alpha_lytic"/>
</dbReference>
<keyword evidence="7" id="KW-1015">Disulfide bond</keyword>
<evidence type="ECO:0000256" key="6">
    <source>
        <dbReference type="ARBA" id="ARBA00023145"/>
    </source>
</evidence>
<comment type="similarity">
    <text evidence="1">Belongs to the peptidase S1 family.</text>
</comment>
<feature type="domain" description="Peptidase S1" evidence="8">
    <location>
        <begin position="114"/>
        <end position="275"/>
    </location>
</feature>
<evidence type="ECO:0000313" key="11">
    <source>
        <dbReference type="Proteomes" id="UP001595816"/>
    </source>
</evidence>
<evidence type="ECO:0000256" key="5">
    <source>
        <dbReference type="ARBA" id="ARBA00022825"/>
    </source>
</evidence>
<organism evidence="10 11">
    <name type="scientific">Hamadaea flava</name>
    <dbReference type="NCBI Taxonomy" id="1742688"/>
    <lineage>
        <taxon>Bacteria</taxon>
        <taxon>Bacillati</taxon>
        <taxon>Actinomycetota</taxon>
        <taxon>Actinomycetes</taxon>
        <taxon>Micromonosporales</taxon>
        <taxon>Micromonosporaceae</taxon>
        <taxon>Hamadaea</taxon>
    </lineage>
</organism>
<evidence type="ECO:0000256" key="7">
    <source>
        <dbReference type="ARBA" id="ARBA00023157"/>
    </source>
</evidence>
<dbReference type="CDD" id="cd21112">
    <property type="entry name" value="alphaLP-like"/>
    <property type="match status" value="1"/>
</dbReference>
<accession>A0ABV8M155</accession>
<protein>
    <submittedName>
        <fullName evidence="10">S1 family peptidase</fullName>
    </submittedName>
</protein>
<dbReference type="PROSITE" id="PS00134">
    <property type="entry name" value="TRYPSIN_HIS"/>
    <property type="match status" value="1"/>
</dbReference>
<evidence type="ECO:0000256" key="1">
    <source>
        <dbReference type="ARBA" id="ARBA00007664"/>
    </source>
</evidence>
<proteinExistence type="inferred from homology"/>
<dbReference type="InterPro" id="IPR001316">
    <property type="entry name" value="Pept_S1A_streptogrisin"/>
</dbReference>
<name>A0ABV8M155_9ACTN</name>
<dbReference type="Pfam" id="PF00089">
    <property type="entry name" value="Trypsin"/>
    <property type="match status" value="1"/>
</dbReference>
<dbReference type="PIRSF" id="PIRSF001134">
    <property type="entry name" value="Streptogrisin"/>
    <property type="match status" value="1"/>
</dbReference>
<dbReference type="InterPro" id="IPR001254">
    <property type="entry name" value="Trypsin_dom"/>
</dbReference>
<keyword evidence="4" id="KW-0378">Hydrolase</keyword>
<dbReference type="InterPro" id="IPR018114">
    <property type="entry name" value="TRYPSIN_HIS"/>
</dbReference>
<dbReference type="Gene3D" id="2.40.10.10">
    <property type="entry name" value="Trypsin-like serine proteases"/>
    <property type="match status" value="2"/>
</dbReference>
<sequence>MIATGAVAIEPSYDVAALQRVKATLDADGAARIPGTSWIVDASSQRVVVSYDDTVTDGKLTALKAATRRFGSSVRLEHMPGVLERADSRTVGGNAIFGGSIRCSLGFNGISASGTYYFITAGHCTNEAVDWYDNDHTTYLGYRAASYYGGSDYGIVRYTNATIAKYGTVESNYDGTYQDITGSRRAQLDEFICRSGSTTGRRCGYVRDLCATVTYTDGVTLYCMIKTTACMDHGDSGGPLWSGSSALGVLSGGMTGCSAHPSGPSYFMPVQQIVDTYGIRLY</sequence>
<evidence type="ECO:0000256" key="4">
    <source>
        <dbReference type="ARBA" id="ARBA00022801"/>
    </source>
</evidence>
<dbReference type="InterPro" id="IPR009003">
    <property type="entry name" value="Peptidase_S1_PA"/>
</dbReference>
<evidence type="ECO:0000256" key="2">
    <source>
        <dbReference type="ARBA" id="ARBA00022670"/>
    </source>
</evidence>
<dbReference type="SUPFAM" id="SSF50494">
    <property type="entry name" value="Trypsin-like serine proteases"/>
    <property type="match status" value="1"/>
</dbReference>
<evidence type="ECO:0000256" key="3">
    <source>
        <dbReference type="ARBA" id="ARBA00022729"/>
    </source>
</evidence>
<keyword evidence="3" id="KW-0732">Signal</keyword>
<keyword evidence="6" id="KW-0865">Zymogen</keyword>
<reference evidence="11" key="1">
    <citation type="journal article" date="2019" name="Int. J. Syst. Evol. Microbiol.">
        <title>The Global Catalogue of Microorganisms (GCM) 10K type strain sequencing project: providing services to taxonomists for standard genome sequencing and annotation.</title>
        <authorList>
            <consortium name="The Broad Institute Genomics Platform"/>
            <consortium name="The Broad Institute Genome Sequencing Center for Infectious Disease"/>
            <person name="Wu L."/>
            <person name="Ma J."/>
        </authorList>
    </citation>
    <scope>NUCLEOTIDE SEQUENCE [LARGE SCALE GENOMIC DNA]</scope>
    <source>
        <strain evidence="11">CGMCC 4.7289</strain>
    </source>
</reference>
<keyword evidence="2" id="KW-0645">Protease</keyword>
<evidence type="ECO:0000259" key="8">
    <source>
        <dbReference type="Pfam" id="PF00089"/>
    </source>
</evidence>
<comment type="caution">
    <text evidence="10">The sequence shown here is derived from an EMBL/GenBank/DDBJ whole genome shotgun (WGS) entry which is preliminary data.</text>
</comment>
<dbReference type="InterPro" id="IPR043504">
    <property type="entry name" value="Peptidase_S1_PA_chymotrypsin"/>
</dbReference>
<evidence type="ECO:0000259" key="9">
    <source>
        <dbReference type="Pfam" id="PF02983"/>
    </source>
</evidence>
<dbReference type="Pfam" id="PF02983">
    <property type="entry name" value="Pro_Al_protease"/>
    <property type="match status" value="1"/>
</dbReference>
<dbReference type="EMBL" id="JBHSAY010000026">
    <property type="protein sequence ID" value="MFC4135809.1"/>
    <property type="molecule type" value="Genomic_DNA"/>
</dbReference>